<comment type="cofactor">
    <cofactor evidence="2">
        <name>FAD</name>
        <dbReference type="ChEBI" id="CHEBI:57692"/>
    </cofactor>
</comment>
<organism evidence="13 14">
    <name type="scientific">Gynuella sunshinyii YC6258</name>
    <dbReference type="NCBI Taxonomy" id="1445510"/>
    <lineage>
        <taxon>Bacteria</taxon>
        <taxon>Pseudomonadati</taxon>
        <taxon>Pseudomonadota</taxon>
        <taxon>Gammaproteobacteria</taxon>
        <taxon>Oceanospirillales</taxon>
        <taxon>Saccharospirillaceae</taxon>
        <taxon>Gynuella</taxon>
    </lineage>
</organism>
<dbReference type="InterPro" id="IPR016208">
    <property type="entry name" value="Ald_Oxase/xanthine_DH-like"/>
</dbReference>
<dbReference type="PATRIC" id="fig|1445510.3.peg.79"/>
<evidence type="ECO:0000256" key="7">
    <source>
        <dbReference type="ARBA" id="ARBA00023002"/>
    </source>
</evidence>
<dbReference type="OrthoDB" id="9758509at2"/>
<gene>
    <name evidence="13" type="ORF">YC6258_00082</name>
</gene>
<dbReference type="GO" id="GO:0030151">
    <property type="term" value="F:molybdenum ion binding"/>
    <property type="evidence" value="ECO:0007669"/>
    <property type="project" value="InterPro"/>
</dbReference>
<dbReference type="InterPro" id="IPR036856">
    <property type="entry name" value="Ald_Oxase/Xan_DH_a/b_sf"/>
</dbReference>
<dbReference type="GO" id="GO:0005506">
    <property type="term" value="F:iron ion binding"/>
    <property type="evidence" value="ECO:0007669"/>
    <property type="project" value="InterPro"/>
</dbReference>
<dbReference type="GO" id="GO:0051537">
    <property type="term" value="F:2 iron, 2 sulfur cluster binding"/>
    <property type="evidence" value="ECO:0007669"/>
    <property type="project" value="UniProtKB-KW"/>
</dbReference>
<dbReference type="GO" id="GO:0004854">
    <property type="term" value="F:xanthine dehydrogenase activity"/>
    <property type="evidence" value="ECO:0007669"/>
    <property type="project" value="UniProtKB-EC"/>
</dbReference>
<evidence type="ECO:0000256" key="9">
    <source>
        <dbReference type="ARBA" id="ARBA00023014"/>
    </source>
</evidence>
<keyword evidence="9" id="KW-0411">Iron-sulfur</keyword>
<dbReference type="EMBL" id="CP007142">
    <property type="protein sequence ID" value="AJQ92138.1"/>
    <property type="molecule type" value="Genomic_DNA"/>
</dbReference>
<dbReference type="Pfam" id="PF01315">
    <property type="entry name" value="Ald_Xan_dh_C"/>
    <property type="match status" value="1"/>
</dbReference>
<proteinExistence type="inferred from homology"/>
<name>A0A0C5VFG4_9GAMM</name>
<keyword evidence="14" id="KW-1185">Reference proteome</keyword>
<dbReference type="SUPFAM" id="SSF54665">
    <property type="entry name" value="CO dehydrogenase molybdoprotein N-domain-like"/>
    <property type="match status" value="1"/>
</dbReference>
<evidence type="ECO:0000256" key="5">
    <source>
        <dbReference type="ARBA" id="ARBA00022714"/>
    </source>
</evidence>
<dbReference type="SUPFAM" id="SSF56003">
    <property type="entry name" value="Molybdenum cofactor-binding domain"/>
    <property type="match status" value="1"/>
</dbReference>
<dbReference type="PANTHER" id="PTHR11908">
    <property type="entry name" value="XANTHINE DEHYDROGENASE"/>
    <property type="match status" value="1"/>
</dbReference>
<keyword evidence="4" id="KW-0500">Molybdenum</keyword>
<keyword evidence="6" id="KW-0479">Metal-binding</keyword>
<comment type="cofactor">
    <cofactor evidence="1">
        <name>Mo-molybdopterin</name>
        <dbReference type="ChEBI" id="CHEBI:71302"/>
    </cofactor>
</comment>
<keyword evidence="8" id="KW-0408">Iron</keyword>
<feature type="domain" description="Aldehyde oxidase/xanthine dehydrogenase a/b hammerhead" evidence="12">
    <location>
        <begin position="30"/>
        <end position="137"/>
    </location>
</feature>
<dbReference type="InterPro" id="IPR046867">
    <property type="entry name" value="AldOxase/xan_DH_MoCoBD2"/>
</dbReference>
<evidence type="ECO:0000256" key="1">
    <source>
        <dbReference type="ARBA" id="ARBA00001924"/>
    </source>
</evidence>
<dbReference type="PANTHER" id="PTHR11908:SF132">
    <property type="entry name" value="ALDEHYDE OXIDASE 1-RELATED"/>
    <property type="match status" value="1"/>
</dbReference>
<keyword evidence="7 13" id="KW-0560">Oxidoreductase</keyword>
<evidence type="ECO:0000313" key="14">
    <source>
        <dbReference type="Proteomes" id="UP000032266"/>
    </source>
</evidence>
<dbReference type="STRING" id="1445510.YC6258_00082"/>
<comment type="cofactor">
    <cofactor evidence="10">
        <name>[2Fe-2S] cluster</name>
        <dbReference type="ChEBI" id="CHEBI:190135"/>
    </cofactor>
</comment>
<comment type="cofactor">
    <cofactor evidence="11">
        <name>Mo-molybdopterin cytosine dinucleotide</name>
        <dbReference type="ChEBI" id="CHEBI:71308"/>
    </cofactor>
</comment>
<evidence type="ECO:0000256" key="6">
    <source>
        <dbReference type="ARBA" id="ARBA00022723"/>
    </source>
</evidence>
<dbReference type="HOGENOM" id="CLU_001681_4_1_6"/>
<evidence type="ECO:0000256" key="2">
    <source>
        <dbReference type="ARBA" id="ARBA00001974"/>
    </source>
</evidence>
<dbReference type="InterPro" id="IPR014309">
    <property type="entry name" value="Xanthine_DH_Mopterin-bd_su"/>
</dbReference>
<sequence length="780" mass="86037">MRKLIDLRTPGNAQTVTIPHQHESARQHVSGQANYIDDLRTRADCLHAYVVKGPNTVGTLTQLDLAAVNAAPGVVRVFTGADIPGHKDIGAIFPGDILLAESVIEYPLQPVAVVVAETHEQARRAATLVHCEVQSRQPILTAEQAHAQDYFVRPKHEQRRGDFSAQYAEATHTLEGTLNIGGQEHFYLESQAAMVEPMENDCLLVHSSTQHPSEVQKVVAEVLNLPLHRITVETRRMGGGFGGKESQAAPYACLAALAAYYLKRAVKIRLARSDDMQLTGKRHAFVNHYKIGFDADGRILASQFEINGLCGYTPDLSDAIVDRAMFHADNAYYLGAAYVVGHRLKTDTVSHTAFRGFGGPQGMLAIEHALDSIACRLGKDPLDIRLLNLYGAEGRQDNLTTHYGMQIEGFWLAEIMERLARNCDYRHRKTEFETFNQSSPIIKKGLALTPVKFGISFTAKHLNQAGALIHIYTDGSIQVNHGGTEMGQGLHTKIGTVVAREFGIDIDRILVTPTRTDKVPNTSPTAASSGTDLNGMAARNAAVEIKQRLQQHLAEKYQVSADDITFANNQVCGPGFSLAFDALIQEAYFARVNLSANGFYQTPKIGYDHKKSQGRPFFYFSQGAACAEVWVDTLTGEYKVHRVDILHDVGESLNPDIDRGQISGGFIQGMGWLTTEELVWNDHGALLSNSPMNYKIPAISDTPEIFNIELFQRPNNEATIYYSKAVGEPPFMLPMCVWSAIRDAISSLSGYRRSPHLDTPATTERVFMAIQAMKQVVEHE</sequence>
<dbReference type="InterPro" id="IPR000674">
    <property type="entry name" value="Ald_Oxase/Xan_DH_a/b"/>
</dbReference>
<dbReference type="Pfam" id="PF02738">
    <property type="entry name" value="MoCoBD_1"/>
    <property type="match status" value="1"/>
</dbReference>
<reference evidence="13 14" key="1">
    <citation type="submission" date="2014-01" db="EMBL/GenBank/DDBJ databases">
        <title>Full genme sequencing of cellulolytic bacterium Gynuella sunshinyii YC6258T gen. nov., sp. nov.</title>
        <authorList>
            <person name="Khan H."/>
            <person name="Chung E.J."/>
            <person name="Chung Y.R."/>
        </authorList>
    </citation>
    <scope>NUCLEOTIDE SEQUENCE [LARGE SCALE GENOMIC DNA]</scope>
    <source>
        <strain evidence="13 14">YC6258</strain>
    </source>
</reference>
<evidence type="ECO:0000256" key="10">
    <source>
        <dbReference type="ARBA" id="ARBA00034078"/>
    </source>
</evidence>
<evidence type="ECO:0000256" key="3">
    <source>
        <dbReference type="ARBA" id="ARBA00006849"/>
    </source>
</evidence>
<dbReference type="Proteomes" id="UP000032266">
    <property type="component" value="Chromosome"/>
</dbReference>
<dbReference type="FunFam" id="3.30.365.10:FF:000002">
    <property type="entry name" value="Xanthine dehydrogenase oxidase"/>
    <property type="match status" value="1"/>
</dbReference>
<protein>
    <submittedName>
        <fullName evidence="13">Xanthine dehydrogenase, molybdopterin-binding subunit B</fullName>
        <ecNumber evidence="13">1.17.1.4</ecNumber>
    </submittedName>
</protein>
<dbReference type="SMART" id="SM01008">
    <property type="entry name" value="Ald_Xan_dh_C"/>
    <property type="match status" value="1"/>
</dbReference>
<comment type="similarity">
    <text evidence="3">Belongs to the xanthine dehydrogenase family.</text>
</comment>
<dbReference type="Gene3D" id="3.90.1170.50">
    <property type="entry name" value="Aldehyde oxidase/xanthine dehydrogenase, a/b hammerhead"/>
    <property type="match status" value="1"/>
</dbReference>
<dbReference type="RefSeq" id="WP_044615289.1">
    <property type="nucleotide sequence ID" value="NZ_CP007142.1"/>
</dbReference>
<dbReference type="EC" id="1.17.1.4" evidence="13"/>
<dbReference type="FunFam" id="3.30.365.10:FF:000001">
    <property type="entry name" value="Xanthine dehydrogenase oxidase"/>
    <property type="match status" value="1"/>
</dbReference>
<evidence type="ECO:0000256" key="11">
    <source>
        <dbReference type="ARBA" id="ARBA00053029"/>
    </source>
</evidence>
<accession>A0A0C5VFG4</accession>
<dbReference type="Gene3D" id="3.30.365.10">
    <property type="entry name" value="Aldehyde oxidase/xanthine dehydrogenase, molybdopterin binding domain"/>
    <property type="match status" value="4"/>
</dbReference>
<dbReference type="AlphaFoldDB" id="A0A0C5VFG4"/>
<evidence type="ECO:0000256" key="4">
    <source>
        <dbReference type="ARBA" id="ARBA00022505"/>
    </source>
</evidence>
<evidence type="ECO:0000313" key="13">
    <source>
        <dbReference type="EMBL" id="AJQ92138.1"/>
    </source>
</evidence>
<dbReference type="InterPro" id="IPR008274">
    <property type="entry name" value="AldOxase/xan_DH_MoCoBD1"/>
</dbReference>
<evidence type="ECO:0000256" key="8">
    <source>
        <dbReference type="ARBA" id="ARBA00023004"/>
    </source>
</evidence>
<keyword evidence="5" id="KW-0001">2Fe-2S</keyword>
<dbReference type="KEGG" id="gsn:YC6258_00082"/>
<evidence type="ECO:0000259" key="12">
    <source>
        <dbReference type="SMART" id="SM01008"/>
    </source>
</evidence>
<dbReference type="Pfam" id="PF20256">
    <property type="entry name" value="MoCoBD_2"/>
    <property type="match status" value="1"/>
</dbReference>
<dbReference type="InterPro" id="IPR037165">
    <property type="entry name" value="AldOxase/xan_DH_Mopterin-bd_sf"/>
</dbReference>
<dbReference type="NCBIfam" id="TIGR02965">
    <property type="entry name" value="xanthine_xdhB"/>
    <property type="match status" value="1"/>
</dbReference>